<keyword evidence="3" id="KW-0805">Transcription regulation</keyword>
<reference evidence="7 8" key="1">
    <citation type="journal article" date="2006" name="Nat. Biotechnol.">
        <title>Complete genome of the mutualistic, N2-fixing grass endophyte Azoarcus sp. strain BH72.</title>
        <authorList>
            <person name="Krause A."/>
            <person name="Ramakumar A."/>
            <person name="Bartels D."/>
            <person name="Battistoni F."/>
            <person name="Bekel T."/>
            <person name="Boch J."/>
            <person name="Boehm M."/>
            <person name="Friedrich F."/>
            <person name="Hurek T."/>
            <person name="Krause L."/>
            <person name="Linke B."/>
            <person name="McHardy A.C."/>
            <person name="Sarkar A."/>
            <person name="Schneiker S."/>
            <person name="Syed A.A."/>
            <person name="Thauer R."/>
            <person name="Vorhoelter F.-J."/>
            <person name="Weidner S."/>
            <person name="Puehler A."/>
            <person name="Reinhold-Hurek B."/>
            <person name="Kaiser O."/>
            <person name="Goesmann A."/>
        </authorList>
    </citation>
    <scope>NUCLEOTIDE SEQUENCE [LARGE SCALE GENOMIC DNA]</scope>
    <source>
        <strain evidence="7 8">BH72</strain>
    </source>
</reference>
<dbReference type="Gene3D" id="3.40.640.10">
    <property type="entry name" value="Type I PLP-dependent aspartate aminotransferase-like (Major domain)"/>
    <property type="match status" value="1"/>
</dbReference>
<dbReference type="CDD" id="cd07377">
    <property type="entry name" value="WHTH_GntR"/>
    <property type="match status" value="1"/>
</dbReference>
<dbReference type="InterPro" id="IPR051446">
    <property type="entry name" value="HTH_trans_reg/aminotransferase"/>
</dbReference>
<dbReference type="InterPro" id="IPR015422">
    <property type="entry name" value="PyrdxlP-dep_Trfase_small"/>
</dbReference>
<dbReference type="GO" id="GO:0030170">
    <property type="term" value="F:pyridoxal phosphate binding"/>
    <property type="evidence" value="ECO:0007669"/>
    <property type="project" value="InterPro"/>
</dbReference>
<dbReference type="AlphaFoldDB" id="A1KBF0"/>
<dbReference type="Proteomes" id="UP000002588">
    <property type="component" value="Chromosome"/>
</dbReference>
<dbReference type="EMBL" id="AM406670">
    <property type="protein sequence ID" value="CAL96156.1"/>
    <property type="molecule type" value="Genomic_DNA"/>
</dbReference>
<dbReference type="InterPro" id="IPR015421">
    <property type="entry name" value="PyrdxlP-dep_Trfase_major"/>
</dbReference>
<dbReference type="RefSeq" id="WP_011767262.1">
    <property type="nucleotide sequence ID" value="NC_008702.1"/>
</dbReference>
<dbReference type="SMART" id="SM00345">
    <property type="entry name" value="HTH_GNTR"/>
    <property type="match status" value="1"/>
</dbReference>
<evidence type="ECO:0000313" key="7">
    <source>
        <dbReference type="EMBL" id="CAL96156.1"/>
    </source>
</evidence>
<comment type="similarity">
    <text evidence="1">In the C-terminal section; belongs to the class-I pyridoxal-phosphate-dependent aminotransferase family.</text>
</comment>
<dbReference type="InterPro" id="IPR036388">
    <property type="entry name" value="WH-like_DNA-bd_sf"/>
</dbReference>
<dbReference type="Pfam" id="PF00155">
    <property type="entry name" value="Aminotran_1_2"/>
    <property type="match status" value="1"/>
</dbReference>
<proteinExistence type="inferred from homology"/>
<sequence length="504" mass="53932">MVFMDLSPPPAPPAATQPLYRQLAAGYRAAIEDGTLRPGDRMPSVRALMQRHAVSLSTALQLCRHLEDEGWLEARPRSGYFVRRRLRAIAPVSEPDSAGRPDPAAFVGIHATVSAIVAEGLRCPDALNLGGASAAPEHYPTEALKNAALRALRRNPELLTTPGSPNGNPAFRAVLARRALEAGIRVTADEVTVTHGGIEAVNLALRAVANPGDTVAVESPTFFGLLQVLESLGMRALEIPTSPSSGISVEALELAIESYGDIKAVVVVPNLQNPLGAIMPDSRKAALVALCERNGIALIEDDPYREMHSRATPPKALKAWDRSGNVIHCASLNKVLAPGMRLGWMAAGRWQARVAMLKFAQSRHNEEWSQLAAAEFMATSAYDRHLQRLREHLREQRERMADAVAASFPATTRLSVPDGGAMLWIELPGQLSSRRLFEHALAAGIRIAPGTMFSNSARFDHFIRLGCGLPFTPALAAALQRLGGLAHALVAEAGDNAARAAAAG</sequence>
<protein>
    <submittedName>
        <fullName evidence="7">Conserved hypothetical transcriptional regulatory protein</fullName>
    </submittedName>
</protein>
<evidence type="ECO:0000259" key="6">
    <source>
        <dbReference type="PROSITE" id="PS50949"/>
    </source>
</evidence>
<dbReference type="InterPro" id="IPR000524">
    <property type="entry name" value="Tscrpt_reg_HTH_GntR"/>
</dbReference>
<feature type="domain" description="HTH gntR-type" evidence="6">
    <location>
        <begin position="17"/>
        <end position="85"/>
    </location>
</feature>
<dbReference type="SUPFAM" id="SSF46785">
    <property type="entry name" value="Winged helix' DNA-binding domain"/>
    <property type="match status" value="1"/>
</dbReference>
<dbReference type="PANTHER" id="PTHR46577:SF2">
    <property type="entry name" value="TRANSCRIPTIONAL REGULATORY PROTEIN"/>
    <property type="match status" value="1"/>
</dbReference>
<name>A1KBF0_AZOSB</name>
<gene>
    <name evidence="7" type="ordered locus">azo3540</name>
</gene>
<evidence type="ECO:0000313" key="8">
    <source>
        <dbReference type="Proteomes" id="UP000002588"/>
    </source>
</evidence>
<dbReference type="Gene3D" id="3.90.1150.10">
    <property type="entry name" value="Aspartate Aminotransferase, domain 1"/>
    <property type="match status" value="1"/>
</dbReference>
<dbReference type="InterPro" id="IPR036390">
    <property type="entry name" value="WH_DNA-bd_sf"/>
</dbReference>
<keyword evidence="4" id="KW-0238">DNA-binding</keyword>
<evidence type="ECO:0000256" key="2">
    <source>
        <dbReference type="ARBA" id="ARBA00022898"/>
    </source>
</evidence>
<dbReference type="GO" id="GO:0003700">
    <property type="term" value="F:DNA-binding transcription factor activity"/>
    <property type="evidence" value="ECO:0007669"/>
    <property type="project" value="InterPro"/>
</dbReference>
<evidence type="ECO:0000256" key="4">
    <source>
        <dbReference type="ARBA" id="ARBA00023125"/>
    </source>
</evidence>
<dbReference type="PANTHER" id="PTHR46577">
    <property type="entry name" value="HTH-TYPE TRANSCRIPTIONAL REGULATORY PROTEIN GABR"/>
    <property type="match status" value="1"/>
</dbReference>
<evidence type="ECO:0000256" key="1">
    <source>
        <dbReference type="ARBA" id="ARBA00005384"/>
    </source>
</evidence>
<dbReference type="InterPro" id="IPR004839">
    <property type="entry name" value="Aminotransferase_I/II_large"/>
</dbReference>
<dbReference type="InterPro" id="IPR015424">
    <property type="entry name" value="PyrdxlP-dep_Trfase"/>
</dbReference>
<evidence type="ECO:0000256" key="3">
    <source>
        <dbReference type="ARBA" id="ARBA00023015"/>
    </source>
</evidence>
<keyword evidence="8" id="KW-1185">Reference proteome</keyword>
<dbReference type="SUPFAM" id="SSF53383">
    <property type="entry name" value="PLP-dependent transferases"/>
    <property type="match status" value="1"/>
</dbReference>
<dbReference type="HOGENOM" id="CLU_017584_0_0_4"/>
<dbReference type="CDD" id="cd00609">
    <property type="entry name" value="AAT_like"/>
    <property type="match status" value="1"/>
</dbReference>
<keyword evidence="5" id="KW-0804">Transcription</keyword>
<dbReference type="Gene3D" id="1.10.10.10">
    <property type="entry name" value="Winged helix-like DNA-binding domain superfamily/Winged helix DNA-binding domain"/>
    <property type="match status" value="1"/>
</dbReference>
<dbReference type="PROSITE" id="PS50949">
    <property type="entry name" value="HTH_GNTR"/>
    <property type="match status" value="1"/>
</dbReference>
<dbReference type="Pfam" id="PF00392">
    <property type="entry name" value="GntR"/>
    <property type="match status" value="1"/>
</dbReference>
<evidence type="ECO:0000256" key="5">
    <source>
        <dbReference type="ARBA" id="ARBA00023163"/>
    </source>
</evidence>
<accession>A1KBF0</accession>
<dbReference type="eggNOG" id="COG1167">
    <property type="taxonomic scope" value="Bacteria"/>
</dbReference>
<dbReference type="GO" id="GO:0003677">
    <property type="term" value="F:DNA binding"/>
    <property type="evidence" value="ECO:0007669"/>
    <property type="project" value="UniProtKB-KW"/>
</dbReference>
<dbReference type="KEGG" id="azo:azo3540"/>
<organism evidence="7 8">
    <name type="scientific">Azoarcus sp. (strain BH72)</name>
    <dbReference type="NCBI Taxonomy" id="418699"/>
    <lineage>
        <taxon>Bacteria</taxon>
        <taxon>Pseudomonadati</taxon>
        <taxon>Pseudomonadota</taxon>
        <taxon>Betaproteobacteria</taxon>
        <taxon>Rhodocyclales</taxon>
        <taxon>Zoogloeaceae</taxon>
        <taxon>Azoarcus</taxon>
    </lineage>
</organism>
<keyword evidence="2" id="KW-0663">Pyridoxal phosphate</keyword>
<dbReference type="STRING" id="62928.azo3540"/>